<dbReference type="InterPro" id="IPR036390">
    <property type="entry name" value="WH_DNA-bd_sf"/>
</dbReference>
<name>A0A6H0KYP1_9BACE</name>
<dbReference type="EMBL" id="CP050831">
    <property type="protein sequence ID" value="QIU97588.1"/>
    <property type="molecule type" value="Genomic_DNA"/>
</dbReference>
<gene>
    <name evidence="5" type="ORF">BacF7301_21585</name>
</gene>
<evidence type="ECO:0000313" key="5">
    <source>
        <dbReference type="EMBL" id="QIU97588.1"/>
    </source>
</evidence>
<evidence type="ECO:0000256" key="1">
    <source>
        <dbReference type="ARBA" id="ARBA00023015"/>
    </source>
</evidence>
<dbReference type="KEGG" id="bfc:BacF7301_21585"/>
<keyword evidence="2" id="KW-0238">DNA-binding</keyword>
<proteinExistence type="predicted"/>
<evidence type="ECO:0000256" key="2">
    <source>
        <dbReference type="ARBA" id="ARBA00023125"/>
    </source>
</evidence>
<dbReference type="AlphaFoldDB" id="A0A6H0KYP1"/>
<dbReference type="GO" id="GO:0003677">
    <property type="term" value="F:DNA binding"/>
    <property type="evidence" value="ECO:0007669"/>
    <property type="project" value="UniProtKB-KW"/>
</dbReference>
<keyword evidence="1" id="KW-0805">Transcription regulation</keyword>
<dbReference type="Gene3D" id="1.10.10.10">
    <property type="entry name" value="Winged helix-like DNA-binding domain superfamily/Winged helix DNA-binding domain"/>
    <property type="match status" value="1"/>
</dbReference>
<dbReference type="InterPro" id="IPR002577">
    <property type="entry name" value="HTH_HxlR"/>
</dbReference>
<protein>
    <submittedName>
        <fullName evidence="5">Helix-turn-helix transcriptional regulator</fullName>
    </submittedName>
</protein>
<sequence>MEVISGKWKSCIIFELSNGAKRPSEIHRLFPEANSRVINQQLKELEMHGIIEKKIFAELPPHSEYSITPLGRTLLPIIEKLEEWGNSFRPNMKKMLGMEE</sequence>
<evidence type="ECO:0000259" key="4">
    <source>
        <dbReference type="PROSITE" id="PS51118"/>
    </source>
</evidence>
<reference evidence="5 6" key="1">
    <citation type="submission" date="2020-03" db="EMBL/GenBank/DDBJ databases">
        <title>Genomic analysis of Bacteroides faecium CBA7301.</title>
        <authorList>
            <person name="Kim J."/>
            <person name="Roh S.W."/>
        </authorList>
    </citation>
    <scope>NUCLEOTIDE SEQUENCE [LARGE SCALE GENOMIC DNA]</scope>
    <source>
        <strain evidence="5 6">CBA7301</strain>
    </source>
</reference>
<dbReference type="Proteomes" id="UP000501780">
    <property type="component" value="Chromosome"/>
</dbReference>
<evidence type="ECO:0000313" key="6">
    <source>
        <dbReference type="Proteomes" id="UP000501780"/>
    </source>
</evidence>
<dbReference type="PANTHER" id="PTHR33204">
    <property type="entry name" value="TRANSCRIPTIONAL REGULATOR, MARR FAMILY"/>
    <property type="match status" value="1"/>
</dbReference>
<feature type="domain" description="HTH hxlR-type" evidence="4">
    <location>
        <begin position="1"/>
        <end position="93"/>
    </location>
</feature>
<dbReference type="SUPFAM" id="SSF46785">
    <property type="entry name" value="Winged helix' DNA-binding domain"/>
    <property type="match status" value="1"/>
</dbReference>
<dbReference type="PANTHER" id="PTHR33204:SF29">
    <property type="entry name" value="TRANSCRIPTIONAL REGULATOR"/>
    <property type="match status" value="1"/>
</dbReference>
<dbReference type="InterPro" id="IPR036388">
    <property type="entry name" value="WH-like_DNA-bd_sf"/>
</dbReference>
<keyword evidence="6" id="KW-1185">Reference proteome</keyword>
<accession>A0A6H0KYP1</accession>
<dbReference type="PROSITE" id="PS51118">
    <property type="entry name" value="HTH_HXLR"/>
    <property type="match status" value="1"/>
</dbReference>
<keyword evidence="3" id="KW-0804">Transcription</keyword>
<dbReference type="Pfam" id="PF01638">
    <property type="entry name" value="HxlR"/>
    <property type="match status" value="1"/>
</dbReference>
<evidence type="ECO:0000256" key="3">
    <source>
        <dbReference type="ARBA" id="ARBA00023163"/>
    </source>
</evidence>
<organism evidence="5 6">
    <name type="scientific">Bacteroides faecium</name>
    <dbReference type="NCBI Taxonomy" id="2715212"/>
    <lineage>
        <taxon>Bacteria</taxon>
        <taxon>Pseudomonadati</taxon>
        <taxon>Bacteroidota</taxon>
        <taxon>Bacteroidia</taxon>
        <taxon>Bacteroidales</taxon>
        <taxon>Bacteroidaceae</taxon>
        <taxon>Bacteroides</taxon>
    </lineage>
</organism>